<evidence type="ECO:0000256" key="3">
    <source>
        <dbReference type="ARBA" id="ARBA00023244"/>
    </source>
</evidence>
<proteinExistence type="inferred from homology"/>
<dbReference type="Gene3D" id="3.30.460.30">
    <property type="entry name" value="Glutamyl-tRNA reductase, N-terminal domain"/>
    <property type="match status" value="1"/>
</dbReference>
<reference evidence="8" key="1">
    <citation type="submission" date="2017-08" db="EMBL/GenBank/DDBJ databases">
        <title>A dynamic microbial community with high functional redundancy inhabits the cold, oxic subseafloor aquifer.</title>
        <authorList>
            <person name="Tully B.J."/>
            <person name="Wheat C.G."/>
            <person name="Glazer B.T."/>
            <person name="Huber J.A."/>
        </authorList>
    </citation>
    <scope>NUCLEOTIDE SEQUENCE [LARGE SCALE GENOMIC DNA]</scope>
</reference>
<dbReference type="UniPathway" id="UPA00251">
    <property type="reaction ID" value="UER00316"/>
</dbReference>
<evidence type="ECO:0000259" key="5">
    <source>
        <dbReference type="Pfam" id="PF01488"/>
    </source>
</evidence>
<feature type="binding site" evidence="4">
    <location>
        <position position="103"/>
    </location>
    <ligand>
        <name>substrate</name>
    </ligand>
</feature>
<dbReference type="Proteomes" id="UP000217838">
    <property type="component" value="Unassembled WGS sequence"/>
</dbReference>
<dbReference type="GO" id="GO:0019353">
    <property type="term" value="P:protoporphyrinogen IX biosynthetic process from glutamate"/>
    <property type="evidence" value="ECO:0007669"/>
    <property type="project" value="TreeGrafter"/>
</dbReference>
<keyword evidence="2 4" id="KW-0560">Oxidoreductase</keyword>
<dbReference type="GO" id="GO:0008883">
    <property type="term" value="F:glutamyl-tRNA reductase activity"/>
    <property type="evidence" value="ECO:0007669"/>
    <property type="project" value="UniProtKB-UniRule"/>
</dbReference>
<dbReference type="InterPro" id="IPR000343">
    <property type="entry name" value="4pyrrol_synth_GluRdtase"/>
</dbReference>
<keyword evidence="1 4" id="KW-0521">NADP</keyword>
<evidence type="ECO:0000256" key="4">
    <source>
        <dbReference type="HAMAP-Rule" id="MF_00087"/>
    </source>
</evidence>
<dbReference type="HAMAP" id="MF_00087">
    <property type="entry name" value="Glu_tRNA_reductase"/>
    <property type="match status" value="1"/>
</dbReference>
<comment type="pathway">
    <text evidence="4">Porphyrin-containing compound metabolism; protoporphyrin-IX biosynthesis; 5-aminolevulinate from L-glutamyl-tRNA(Glu): step 1/2.</text>
</comment>
<evidence type="ECO:0000259" key="6">
    <source>
        <dbReference type="Pfam" id="PF05201"/>
    </source>
</evidence>
<accession>A0A2A4YBT2</accession>
<dbReference type="EC" id="1.2.1.70" evidence="4"/>
<feature type="active site" description="Nucleophile" evidence="4">
    <location>
        <position position="47"/>
    </location>
</feature>
<comment type="catalytic activity">
    <reaction evidence="4">
        <text>(S)-4-amino-5-oxopentanoate + tRNA(Glu) + NADP(+) = L-glutamyl-tRNA(Glu) + NADPH + H(+)</text>
        <dbReference type="Rhea" id="RHEA:12344"/>
        <dbReference type="Rhea" id="RHEA-COMP:9663"/>
        <dbReference type="Rhea" id="RHEA-COMP:9680"/>
        <dbReference type="ChEBI" id="CHEBI:15378"/>
        <dbReference type="ChEBI" id="CHEBI:57501"/>
        <dbReference type="ChEBI" id="CHEBI:57783"/>
        <dbReference type="ChEBI" id="CHEBI:58349"/>
        <dbReference type="ChEBI" id="CHEBI:78442"/>
        <dbReference type="ChEBI" id="CHEBI:78520"/>
        <dbReference type="EC" id="1.2.1.70"/>
    </reaction>
</comment>
<protein>
    <recommendedName>
        <fullName evidence="4">Glutamyl-tRNA reductase</fullName>
        <shortName evidence="4">GluTR</shortName>
        <ecNumber evidence="4">1.2.1.70</ecNumber>
    </recommendedName>
</protein>
<comment type="caution">
    <text evidence="7">The sequence shown here is derived from an EMBL/GenBank/DDBJ whole genome shotgun (WGS) entry which is preliminary data.</text>
</comment>
<feature type="domain" description="Glutamyl-tRNA reductase N-terminal" evidence="6">
    <location>
        <begin position="6"/>
        <end position="148"/>
    </location>
</feature>
<dbReference type="InterPro" id="IPR036343">
    <property type="entry name" value="GluRdtase_N_sf"/>
</dbReference>
<dbReference type="GO" id="GO:0050661">
    <property type="term" value="F:NADP binding"/>
    <property type="evidence" value="ECO:0007669"/>
    <property type="project" value="InterPro"/>
</dbReference>
<dbReference type="PANTHER" id="PTHR43013">
    <property type="entry name" value="GLUTAMYL-TRNA REDUCTASE"/>
    <property type="match status" value="1"/>
</dbReference>
<dbReference type="AlphaFoldDB" id="A0A2A4YBT2"/>
<comment type="function">
    <text evidence="4">Catalyzes the NADPH-dependent reduction of glutamyl-tRNA(Glu) to glutamate 1-semialdehyde (GSA).</text>
</comment>
<dbReference type="SUPFAM" id="SSF69742">
    <property type="entry name" value="Glutamyl tRNA-reductase catalytic, N-terminal domain"/>
    <property type="match status" value="1"/>
</dbReference>
<evidence type="ECO:0000256" key="2">
    <source>
        <dbReference type="ARBA" id="ARBA00023002"/>
    </source>
</evidence>
<comment type="domain">
    <text evidence="4">Possesses an unusual extended V-shaped dimeric structure with each monomer consisting of three distinct domains arranged along a curved 'spinal' alpha-helix. The N-terminal catalytic domain specifically recognizes the glutamate moiety of the substrate. The second domain is the NADPH-binding domain, and the third C-terminal domain is responsible for dimerization.</text>
</comment>
<feature type="binding site" evidence="4">
    <location>
        <begin position="46"/>
        <end position="49"/>
    </location>
    <ligand>
        <name>substrate</name>
    </ligand>
</feature>
<feature type="domain" description="Quinate/shikimate 5-dehydrogenase/glutamyl-tRNA reductase" evidence="5">
    <location>
        <begin position="170"/>
        <end position="291"/>
    </location>
</feature>
<gene>
    <name evidence="4" type="primary">hemA</name>
    <name evidence="7" type="ORF">COB11_07760</name>
</gene>
<feature type="binding site" evidence="4">
    <location>
        <position position="114"/>
    </location>
    <ligand>
        <name>substrate</name>
    </ligand>
</feature>
<comment type="subunit">
    <text evidence="4">Homodimer.</text>
</comment>
<dbReference type="InterPro" id="IPR018214">
    <property type="entry name" value="GluRdtase_CS"/>
</dbReference>
<dbReference type="PROSITE" id="PS00747">
    <property type="entry name" value="GLUTR"/>
    <property type="match status" value="1"/>
</dbReference>
<keyword evidence="3 4" id="KW-0627">Porphyrin biosynthesis</keyword>
<feature type="site" description="Important for activity" evidence="4">
    <location>
        <position position="93"/>
    </location>
</feature>
<evidence type="ECO:0000313" key="8">
    <source>
        <dbReference type="Proteomes" id="UP000217838"/>
    </source>
</evidence>
<dbReference type="InterPro" id="IPR006151">
    <property type="entry name" value="Shikm_DH/Glu-tRNA_Rdtase"/>
</dbReference>
<name>A0A2A4YBT2_UNCAE</name>
<evidence type="ECO:0000313" key="7">
    <source>
        <dbReference type="EMBL" id="PCI92296.1"/>
    </source>
</evidence>
<evidence type="ECO:0000256" key="1">
    <source>
        <dbReference type="ARBA" id="ARBA00022857"/>
    </source>
</evidence>
<dbReference type="EMBL" id="NVUU01000113">
    <property type="protein sequence ID" value="PCI92296.1"/>
    <property type="molecule type" value="Genomic_DNA"/>
</dbReference>
<organism evidence="7 8">
    <name type="scientific">Aerophobetes bacterium</name>
    <dbReference type="NCBI Taxonomy" id="2030807"/>
    <lineage>
        <taxon>Bacteria</taxon>
        <taxon>Candidatus Aerophobota</taxon>
    </lineage>
</organism>
<comment type="similarity">
    <text evidence="4">Belongs to the glutamyl-tRNA reductase family.</text>
</comment>
<dbReference type="InterPro" id="IPR015895">
    <property type="entry name" value="4pyrrol_synth_GluRdtase_N"/>
</dbReference>
<dbReference type="Pfam" id="PF01488">
    <property type="entry name" value="Shikimate_DH"/>
    <property type="match status" value="1"/>
</dbReference>
<dbReference type="Gene3D" id="3.40.50.720">
    <property type="entry name" value="NAD(P)-binding Rossmann-like Domain"/>
    <property type="match status" value="1"/>
</dbReference>
<feature type="binding site" evidence="4">
    <location>
        <begin position="108"/>
        <end position="110"/>
    </location>
    <ligand>
        <name>substrate</name>
    </ligand>
</feature>
<dbReference type="PANTHER" id="PTHR43013:SF1">
    <property type="entry name" value="GLUTAMYL-TRNA REDUCTASE"/>
    <property type="match status" value="1"/>
</dbReference>
<comment type="miscellaneous">
    <text evidence="4">During catalysis, the active site Cys acts as a nucleophile attacking the alpha-carbonyl group of tRNA-bound glutamate with the formation of a thioester intermediate between enzyme and glutamate, and the concomitant release of tRNA(Glu). The thioester intermediate is finally reduced by direct hydride transfer from NADPH, to form the product GSA.</text>
</comment>
<feature type="binding site" evidence="4">
    <location>
        <begin position="183"/>
        <end position="188"/>
    </location>
    <ligand>
        <name>NADP(+)</name>
        <dbReference type="ChEBI" id="CHEBI:58349"/>
    </ligand>
</feature>
<dbReference type="Pfam" id="PF05201">
    <property type="entry name" value="GlutR_N"/>
    <property type="match status" value="1"/>
</dbReference>
<sequence>MDIAVVGINHTCSSFTLREELTRAFEKAFAFADNDSLKCSYVLLLTCNRAEIYFSAKEITKVHVKILNILRRYVSFAFEHALYSYFDTDTFLHLARVSSGLDSALVGESEIQSQVKLAYEKARKTRNLSSSLHYLFQKSLRLGKYTRSDFSFSKEGNHLSTVILKQLQCTFEAFDGLSVLFLGNSEINRRVLAAFMYKPFENIRLCTNHKVDPSFERRFQGVEVLDYKEVENLSFYDIVVVAGKYDKYLIEEISNNIPKKRIFFDLCVPRSVHPKLQHYPDLTLFDMEKLSVLFDKRQKFYKKELLECEEHLAKYVGRYFLLFHKKSERKKFYQTPTTLADVS</sequence>